<comment type="similarity">
    <text evidence="2 11">Belongs to the SPC25 family.</text>
</comment>
<evidence type="ECO:0000256" key="12">
    <source>
        <dbReference type="SAM" id="Coils"/>
    </source>
</evidence>
<keyword evidence="11" id="KW-0539">Nucleus</keyword>
<evidence type="ECO:0000256" key="3">
    <source>
        <dbReference type="ARBA" id="ARBA00011562"/>
    </source>
</evidence>
<feature type="domain" description="Chromosome segregation protein Spc25 C-terminal" evidence="13">
    <location>
        <begin position="153"/>
        <end position="224"/>
    </location>
</feature>
<evidence type="ECO:0000256" key="7">
    <source>
        <dbReference type="ARBA" id="ARBA00022838"/>
    </source>
</evidence>
<keyword evidence="4 11" id="KW-0158">Chromosome</keyword>
<dbReference type="RefSeq" id="XP_037141877.1">
    <property type="nucleotide sequence ID" value="XM_037285982.1"/>
</dbReference>
<dbReference type="KEGG" id="zmk:HG535_0A00880"/>
<evidence type="ECO:0000259" key="13">
    <source>
        <dbReference type="Pfam" id="PF08234"/>
    </source>
</evidence>
<proteinExistence type="inferred from homology"/>
<evidence type="ECO:0000256" key="1">
    <source>
        <dbReference type="ARBA" id="ARBA00002772"/>
    </source>
</evidence>
<dbReference type="GO" id="GO:0005634">
    <property type="term" value="C:nucleus"/>
    <property type="evidence" value="ECO:0007669"/>
    <property type="project" value="UniProtKB-SubCell"/>
</dbReference>
<sequence>MDQTLGSFQELKSQMGTFEAQLRQSLKSKVHLASSVTLTYKEQFEELKANQQNLIRKLDQLEQKERELKDEIETFRKDTDYVKTDLETKQIKKQQLESQRDALLEESRELDGMLAKKEQEVKQHRERLMRQRQRDSPEVRLYEQLLGLQIDASQPDTLHFKFQNFDDKMISRSCELTLDVSENTFSILSTTPVLNSTEDLSELVDILNDSYDIAQFLAASRAKLISKTIRSE</sequence>
<evidence type="ECO:0000313" key="15">
    <source>
        <dbReference type="Proteomes" id="UP000509704"/>
    </source>
</evidence>
<comment type="subcellular location">
    <subcellularLocation>
        <location evidence="11">Nucleus</location>
    </subcellularLocation>
    <subcellularLocation>
        <location evidence="11">Chromosome</location>
        <location evidence="11">Centromere</location>
        <location evidence="11">Kinetochore</location>
    </subcellularLocation>
</comment>
<evidence type="ECO:0000313" key="14">
    <source>
        <dbReference type="EMBL" id="QLG70149.1"/>
    </source>
</evidence>
<evidence type="ECO:0000256" key="2">
    <source>
        <dbReference type="ARBA" id="ARBA00006379"/>
    </source>
</evidence>
<dbReference type="CDD" id="cd23784">
    <property type="entry name" value="RWD_Spc25"/>
    <property type="match status" value="1"/>
</dbReference>
<evidence type="ECO:0000256" key="11">
    <source>
        <dbReference type="RuleBase" id="RU367150"/>
    </source>
</evidence>
<dbReference type="Proteomes" id="UP000509704">
    <property type="component" value="Chromosome 1"/>
</dbReference>
<gene>
    <name evidence="14" type="ORF">HG535_0A00880</name>
</gene>
<comment type="function">
    <text evidence="1 11">Acts as a component of the essential kinetochore-associated NDC80 complex, which is required for chromosome segregation and spindle checkpoint activity.</text>
</comment>
<keyword evidence="7 11" id="KW-0995">Kinetochore</keyword>
<dbReference type="GO" id="GO:0051301">
    <property type="term" value="P:cell division"/>
    <property type="evidence" value="ECO:0007669"/>
    <property type="project" value="UniProtKB-UniRule"/>
</dbReference>
<dbReference type="GeneID" id="59233785"/>
<dbReference type="InterPro" id="IPR013255">
    <property type="entry name" value="Spc25_C"/>
</dbReference>
<keyword evidence="9 11" id="KW-0131">Cell cycle</keyword>
<organism evidence="14 15">
    <name type="scientific">Zygotorulaspora mrakii</name>
    <name type="common">Zygosaccharomyces mrakii</name>
    <dbReference type="NCBI Taxonomy" id="42260"/>
    <lineage>
        <taxon>Eukaryota</taxon>
        <taxon>Fungi</taxon>
        <taxon>Dikarya</taxon>
        <taxon>Ascomycota</taxon>
        <taxon>Saccharomycotina</taxon>
        <taxon>Saccharomycetes</taxon>
        <taxon>Saccharomycetales</taxon>
        <taxon>Saccharomycetaceae</taxon>
        <taxon>Zygotorulaspora</taxon>
    </lineage>
</organism>
<dbReference type="AlphaFoldDB" id="A0A7H9AWJ8"/>
<evidence type="ECO:0000256" key="6">
    <source>
        <dbReference type="ARBA" id="ARBA00022776"/>
    </source>
</evidence>
<dbReference type="GO" id="GO:0031262">
    <property type="term" value="C:Ndc80 complex"/>
    <property type="evidence" value="ECO:0007669"/>
    <property type="project" value="InterPro"/>
</dbReference>
<evidence type="ECO:0000256" key="4">
    <source>
        <dbReference type="ARBA" id="ARBA00022454"/>
    </source>
</evidence>
<keyword evidence="5 11" id="KW-0132">Cell division</keyword>
<keyword evidence="10 11" id="KW-0137">Centromere</keyword>
<keyword evidence="8 12" id="KW-0175">Coiled coil</keyword>
<protein>
    <recommendedName>
        <fullName evidence="11">Kinetochore protein SPC25</fullName>
    </recommendedName>
</protein>
<name>A0A7H9AWJ8_ZYGMR</name>
<dbReference type="OrthoDB" id="4056921at2759"/>
<comment type="subunit">
    <text evidence="3">Component of the NDC80 complex, which consists of NDC80, NUF2, SPC24 and SPC25.</text>
</comment>
<accession>A0A7H9AWJ8</accession>
<evidence type="ECO:0000256" key="9">
    <source>
        <dbReference type="ARBA" id="ARBA00023306"/>
    </source>
</evidence>
<evidence type="ECO:0000256" key="8">
    <source>
        <dbReference type="ARBA" id="ARBA00023054"/>
    </source>
</evidence>
<feature type="coiled-coil region" evidence="12">
    <location>
        <begin position="41"/>
        <end position="134"/>
    </location>
</feature>
<reference evidence="14 15" key="1">
    <citation type="submission" date="2020-07" db="EMBL/GenBank/DDBJ databases">
        <title>The yeast mating-type switching endonuclease HO is a domesticated member of an unorthodox homing genetic element family.</title>
        <authorList>
            <person name="Coughlan A.Y."/>
            <person name="Lombardi L."/>
            <person name="Braun-Galleani S."/>
            <person name="Martos A.R."/>
            <person name="Galeote V."/>
            <person name="Bigey F."/>
            <person name="Dequin S."/>
            <person name="Byrne K.P."/>
            <person name="Wolfe K.H."/>
        </authorList>
    </citation>
    <scope>NUCLEOTIDE SEQUENCE [LARGE SCALE GENOMIC DNA]</scope>
    <source>
        <strain evidence="14 15">NRRL Y-6702</strain>
    </source>
</reference>
<dbReference type="EMBL" id="CP058604">
    <property type="protein sequence ID" value="QLG70149.1"/>
    <property type="molecule type" value="Genomic_DNA"/>
</dbReference>
<evidence type="ECO:0000256" key="5">
    <source>
        <dbReference type="ARBA" id="ARBA00022618"/>
    </source>
</evidence>
<keyword evidence="6 11" id="KW-0498">Mitosis</keyword>
<dbReference type="Gene3D" id="3.30.457.50">
    <property type="entry name" value="Chromosome segregation protein Spc25"/>
    <property type="match status" value="1"/>
</dbReference>
<dbReference type="GO" id="GO:0007059">
    <property type="term" value="P:chromosome segregation"/>
    <property type="evidence" value="ECO:0007669"/>
    <property type="project" value="InterPro"/>
</dbReference>
<keyword evidence="15" id="KW-1185">Reference proteome</keyword>
<dbReference type="Pfam" id="PF08234">
    <property type="entry name" value="Spindle_Spc25"/>
    <property type="match status" value="1"/>
</dbReference>
<evidence type="ECO:0000256" key="10">
    <source>
        <dbReference type="ARBA" id="ARBA00023328"/>
    </source>
</evidence>